<protein>
    <recommendedName>
        <fullName evidence="4">Lipoprotein</fullName>
    </recommendedName>
</protein>
<keyword evidence="1" id="KW-0732">Signal</keyword>
<sequence length="94" mass="10002">MKLKLIAVMLLALTTTGCLASKNRAVLKAQTVTDLRGCTKIGRIEYSGGQVFAVLMLGRVAADGAARSTCEDMGGNVILGEDLCYHCSDLDTEY</sequence>
<keyword evidence="3" id="KW-1185">Reference proteome</keyword>
<dbReference type="Proteomes" id="UP000287502">
    <property type="component" value="Chromosome"/>
</dbReference>
<proteinExistence type="predicted"/>
<dbReference type="RefSeq" id="WP_128465550.1">
    <property type="nucleotide sequence ID" value="NZ_CP035108.1"/>
</dbReference>
<organism evidence="2 3">
    <name type="scientific">Geovibrio thiophilus</name>
    <dbReference type="NCBI Taxonomy" id="139438"/>
    <lineage>
        <taxon>Bacteria</taxon>
        <taxon>Pseudomonadati</taxon>
        <taxon>Deferribacterota</taxon>
        <taxon>Deferribacteres</taxon>
        <taxon>Deferribacterales</taxon>
        <taxon>Geovibrionaceae</taxon>
        <taxon>Geovibrio</taxon>
    </lineage>
</organism>
<evidence type="ECO:0008006" key="4">
    <source>
        <dbReference type="Google" id="ProtNLM"/>
    </source>
</evidence>
<gene>
    <name evidence="2" type="ORF">EP073_02275</name>
</gene>
<dbReference type="AlphaFoldDB" id="A0A3R5UXK6"/>
<evidence type="ECO:0000313" key="2">
    <source>
        <dbReference type="EMBL" id="QAR32263.1"/>
    </source>
</evidence>
<reference evidence="2 3" key="1">
    <citation type="submission" date="2019-01" db="EMBL/GenBank/DDBJ databases">
        <title>Geovibrio thiophilus DSM 11263, complete genome.</title>
        <authorList>
            <person name="Spring S."/>
            <person name="Bunk B."/>
            <person name="Sproer C."/>
        </authorList>
    </citation>
    <scope>NUCLEOTIDE SEQUENCE [LARGE SCALE GENOMIC DNA]</scope>
    <source>
        <strain evidence="2 3">DSM 11263</strain>
    </source>
</reference>
<feature type="signal peptide" evidence="1">
    <location>
        <begin position="1"/>
        <end position="20"/>
    </location>
</feature>
<accession>A0A3R5UXK6</accession>
<feature type="chain" id="PRO_5018677651" description="Lipoprotein" evidence="1">
    <location>
        <begin position="21"/>
        <end position="94"/>
    </location>
</feature>
<dbReference type="KEGG" id="gtl:EP073_02275"/>
<name>A0A3R5UXK6_9BACT</name>
<dbReference type="PROSITE" id="PS51257">
    <property type="entry name" value="PROKAR_LIPOPROTEIN"/>
    <property type="match status" value="1"/>
</dbReference>
<dbReference type="EMBL" id="CP035108">
    <property type="protein sequence ID" value="QAR32263.1"/>
    <property type="molecule type" value="Genomic_DNA"/>
</dbReference>
<evidence type="ECO:0000256" key="1">
    <source>
        <dbReference type="SAM" id="SignalP"/>
    </source>
</evidence>
<evidence type="ECO:0000313" key="3">
    <source>
        <dbReference type="Proteomes" id="UP000287502"/>
    </source>
</evidence>